<dbReference type="EMBL" id="JANPWE010000003">
    <property type="protein sequence ID" value="MCR6545554.1"/>
    <property type="molecule type" value="Genomic_DNA"/>
</dbReference>
<sequence>MVVKKTDEQKCGEMGSFIHERPITDLSARLVAERASMAILVTGDTLGRGSQEWGESLIKNFFQTLAQKEPLPQYIIFLNQGVFLSCEGSTVLGYLIEMEQRGVQILISDSCPAYYKVKHKLCAGEISTMYNILDKLFLVEKILTI</sequence>
<evidence type="ECO:0000313" key="2">
    <source>
        <dbReference type="Proteomes" id="UP001524944"/>
    </source>
</evidence>
<evidence type="ECO:0000313" key="1">
    <source>
        <dbReference type="EMBL" id="MCR6545554.1"/>
    </source>
</evidence>
<comment type="caution">
    <text evidence="1">The sequence shown here is derived from an EMBL/GenBank/DDBJ whole genome shotgun (WGS) entry which is preliminary data.</text>
</comment>
<reference evidence="1 2" key="1">
    <citation type="submission" date="2022-08" db="EMBL/GenBank/DDBJ databases">
        <title>Proteogenomics of the novel Dehalobacterium formicoaceticum strain EZ94 highlights a key role of methyltransferases during anaerobic dichloromethane degradation.</title>
        <authorList>
            <person name="Wasmund K."/>
        </authorList>
    </citation>
    <scope>NUCLEOTIDE SEQUENCE [LARGE SCALE GENOMIC DNA]</scope>
    <source>
        <strain evidence="1 2">EZ94</strain>
    </source>
</reference>
<dbReference type="InterPro" id="IPR027396">
    <property type="entry name" value="DsrEFH-like"/>
</dbReference>
<accession>A0ABT1Y3V4</accession>
<dbReference type="Proteomes" id="UP001524944">
    <property type="component" value="Unassembled WGS sequence"/>
</dbReference>
<dbReference type="RefSeq" id="WP_257913208.1">
    <property type="nucleotide sequence ID" value="NZ_JANPWE010000003.1"/>
</dbReference>
<proteinExistence type="predicted"/>
<protein>
    <submittedName>
        <fullName evidence="1">Uncharacterized protein</fullName>
    </submittedName>
</protein>
<name>A0ABT1Y3V4_9FIRM</name>
<keyword evidence="2" id="KW-1185">Reference proteome</keyword>
<dbReference type="SUPFAM" id="SSF75169">
    <property type="entry name" value="DsrEFH-like"/>
    <property type="match status" value="1"/>
</dbReference>
<organism evidence="1 2">
    <name type="scientific">Dehalobacterium formicoaceticum</name>
    <dbReference type="NCBI Taxonomy" id="51515"/>
    <lineage>
        <taxon>Bacteria</taxon>
        <taxon>Bacillati</taxon>
        <taxon>Bacillota</taxon>
        <taxon>Clostridia</taxon>
        <taxon>Eubacteriales</taxon>
        <taxon>Peptococcaceae</taxon>
        <taxon>Dehalobacterium</taxon>
    </lineage>
</organism>
<gene>
    <name evidence="1" type="ORF">NVS47_08525</name>
</gene>